<evidence type="ECO:0008006" key="4">
    <source>
        <dbReference type="Google" id="ProtNLM"/>
    </source>
</evidence>
<name>A0A511N7Q5_DEIC1</name>
<feature type="chain" id="PRO_5022123071" description="Spore coat protein U domain-containing protein" evidence="1">
    <location>
        <begin position="28"/>
        <end position="152"/>
    </location>
</feature>
<dbReference type="Proteomes" id="UP000321306">
    <property type="component" value="Unassembled WGS sequence"/>
</dbReference>
<keyword evidence="3" id="KW-1185">Reference proteome</keyword>
<evidence type="ECO:0000313" key="3">
    <source>
        <dbReference type="Proteomes" id="UP000321306"/>
    </source>
</evidence>
<organism evidence="2 3">
    <name type="scientific">Deinococcus cellulosilyticus (strain DSM 18568 / NBRC 106333 / KACC 11606 / 5516J-15)</name>
    <dbReference type="NCBI Taxonomy" id="1223518"/>
    <lineage>
        <taxon>Bacteria</taxon>
        <taxon>Thermotogati</taxon>
        <taxon>Deinococcota</taxon>
        <taxon>Deinococci</taxon>
        <taxon>Deinococcales</taxon>
        <taxon>Deinococcaceae</taxon>
        <taxon>Deinococcus</taxon>
    </lineage>
</organism>
<dbReference type="AlphaFoldDB" id="A0A511N7Q5"/>
<evidence type="ECO:0000313" key="2">
    <source>
        <dbReference type="EMBL" id="GEM48537.1"/>
    </source>
</evidence>
<protein>
    <recommendedName>
        <fullName evidence="4">Spore coat protein U domain-containing protein</fullName>
    </recommendedName>
</protein>
<gene>
    <name evidence="2" type="ORF">DC3_41720</name>
</gene>
<comment type="caution">
    <text evidence="2">The sequence shown here is derived from an EMBL/GenBank/DDBJ whole genome shotgun (WGS) entry which is preliminary data.</text>
</comment>
<reference evidence="2 3" key="1">
    <citation type="submission" date="2019-07" db="EMBL/GenBank/DDBJ databases">
        <title>Whole genome shotgun sequence of Deinococcus cellulosilyticus NBRC 106333.</title>
        <authorList>
            <person name="Hosoyama A."/>
            <person name="Uohara A."/>
            <person name="Ohji S."/>
            <person name="Ichikawa N."/>
        </authorList>
    </citation>
    <scope>NUCLEOTIDE SEQUENCE [LARGE SCALE GENOMIC DNA]</scope>
    <source>
        <strain evidence="2 3">NBRC 106333</strain>
    </source>
</reference>
<keyword evidence="1" id="KW-0732">Signal</keyword>
<dbReference type="EMBL" id="BJXB01000022">
    <property type="protein sequence ID" value="GEM48537.1"/>
    <property type="molecule type" value="Genomic_DNA"/>
</dbReference>
<evidence type="ECO:0000256" key="1">
    <source>
        <dbReference type="SAM" id="SignalP"/>
    </source>
</evidence>
<sequence>MILHLSSLHCTKVFPLLLVAVLLNAQASSSTVPIQATVVKTCTMLTPSVLINIPSYSASSAATGSGLVQVKCTQGTSISFSAIPTAQQVLNRVPAAAGGTLTMTMTNSTTFSAAPDGALIGKRTYNVTIPANQWQAPAGNYSRTYTVTITFS</sequence>
<proteinExistence type="predicted"/>
<feature type="signal peptide" evidence="1">
    <location>
        <begin position="1"/>
        <end position="27"/>
    </location>
</feature>
<accession>A0A511N7Q5</accession>
<dbReference type="RefSeq" id="WP_146887698.1">
    <property type="nucleotide sequence ID" value="NZ_BJXB01000022.1"/>
</dbReference>